<dbReference type="NCBIfam" id="TIGR00191">
    <property type="entry name" value="thrB"/>
    <property type="match status" value="1"/>
</dbReference>
<name>A0A6J7EDR8_9ZZZZ</name>
<dbReference type="PRINTS" id="PR00958">
    <property type="entry name" value="HOMSERKINASE"/>
</dbReference>
<dbReference type="Pfam" id="PF00288">
    <property type="entry name" value="GHMP_kinases_N"/>
    <property type="match status" value="1"/>
</dbReference>
<keyword evidence="5" id="KW-0418">Kinase</keyword>
<evidence type="ECO:0000313" key="9">
    <source>
        <dbReference type="EMBL" id="CAB4879114.1"/>
    </source>
</evidence>
<dbReference type="PANTHER" id="PTHR20861">
    <property type="entry name" value="HOMOSERINE/4-DIPHOSPHOCYTIDYL-2-C-METHYL-D-ERYTHRITOL KINASE"/>
    <property type="match status" value="1"/>
</dbReference>
<protein>
    <submittedName>
        <fullName evidence="9">Unannotated protein</fullName>
    </submittedName>
</protein>
<dbReference type="InterPro" id="IPR014721">
    <property type="entry name" value="Ribsml_uS5_D2-typ_fold_subgr"/>
</dbReference>
<dbReference type="InterPro" id="IPR020568">
    <property type="entry name" value="Ribosomal_Su5_D2-typ_SF"/>
</dbReference>
<dbReference type="AlphaFoldDB" id="A0A6J7EDR8"/>
<sequence>MTVRVSVPATSANLGPGFDSIAAALSPRLVLTAERADEFSITTNIDVPSDRSNLLVQAFERVMSVDGVRLTVESEIPLCGGLGSSACAVLAGILAARALGGECNDPLALAIEVDGVADNSTAAYHGGVAVHVGGQVTKLTVPASISGLVVVPQHSVHTEAARDVLPAEVPIDDAVANAGYAVLLGAGLAKGDTGLLARGLHDQIHQRRRSTLYPNSWELLGKVTELGAIGATISGSGSAVLVWVEDVAADAVRERLSDHVGDWASVMAVDFEPVGATVDGVAVA</sequence>
<dbReference type="PANTHER" id="PTHR20861:SF1">
    <property type="entry name" value="HOMOSERINE KINASE"/>
    <property type="match status" value="1"/>
</dbReference>
<dbReference type="InterPro" id="IPR006204">
    <property type="entry name" value="GHMP_kinase_N_dom"/>
</dbReference>
<keyword evidence="6" id="KW-0067">ATP-binding</keyword>
<dbReference type="InterPro" id="IPR000870">
    <property type="entry name" value="Homoserine_kinase"/>
</dbReference>
<feature type="domain" description="GHMP kinase N-terminal" evidence="7">
    <location>
        <begin position="54"/>
        <end position="127"/>
    </location>
</feature>
<evidence type="ECO:0000256" key="2">
    <source>
        <dbReference type="ARBA" id="ARBA00022679"/>
    </source>
</evidence>
<evidence type="ECO:0000256" key="5">
    <source>
        <dbReference type="ARBA" id="ARBA00022777"/>
    </source>
</evidence>
<dbReference type="EMBL" id="CAFBLU010000022">
    <property type="protein sequence ID" value="CAB4879114.1"/>
    <property type="molecule type" value="Genomic_DNA"/>
</dbReference>
<evidence type="ECO:0000259" key="8">
    <source>
        <dbReference type="Pfam" id="PF08544"/>
    </source>
</evidence>
<dbReference type="GO" id="GO:0009088">
    <property type="term" value="P:threonine biosynthetic process"/>
    <property type="evidence" value="ECO:0007669"/>
    <property type="project" value="UniProtKB-KW"/>
</dbReference>
<evidence type="ECO:0000256" key="1">
    <source>
        <dbReference type="ARBA" id="ARBA00022605"/>
    </source>
</evidence>
<evidence type="ECO:0000256" key="4">
    <source>
        <dbReference type="ARBA" id="ARBA00022741"/>
    </source>
</evidence>
<dbReference type="Gene3D" id="3.30.230.10">
    <property type="match status" value="1"/>
</dbReference>
<evidence type="ECO:0000256" key="6">
    <source>
        <dbReference type="ARBA" id="ARBA00022840"/>
    </source>
</evidence>
<keyword evidence="4" id="KW-0547">Nucleotide-binding</keyword>
<proteinExistence type="inferred from homology"/>
<keyword evidence="3" id="KW-0791">Threonine biosynthesis</keyword>
<dbReference type="Gene3D" id="3.30.70.890">
    <property type="entry name" value="GHMP kinase, C-terminal domain"/>
    <property type="match status" value="1"/>
</dbReference>
<evidence type="ECO:0000259" key="7">
    <source>
        <dbReference type="Pfam" id="PF00288"/>
    </source>
</evidence>
<evidence type="ECO:0000256" key="3">
    <source>
        <dbReference type="ARBA" id="ARBA00022697"/>
    </source>
</evidence>
<dbReference type="GO" id="GO:0004413">
    <property type="term" value="F:homoserine kinase activity"/>
    <property type="evidence" value="ECO:0007669"/>
    <property type="project" value="InterPro"/>
</dbReference>
<keyword evidence="2" id="KW-0808">Transferase</keyword>
<gene>
    <name evidence="9" type="ORF">UFOPK3444_01224</name>
</gene>
<dbReference type="InterPro" id="IPR036554">
    <property type="entry name" value="GHMP_kinase_C_sf"/>
</dbReference>
<dbReference type="SUPFAM" id="SSF55060">
    <property type="entry name" value="GHMP Kinase, C-terminal domain"/>
    <property type="match status" value="1"/>
</dbReference>
<dbReference type="HAMAP" id="MF_00384">
    <property type="entry name" value="Homoser_kinase"/>
    <property type="match status" value="1"/>
</dbReference>
<accession>A0A6J7EDR8</accession>
<dbReference type="InterPro" id="IPR013750">
    <property type="entry name" value="GHMP_kinase_C_dom"/>
</dbReference>
<dbReference type="SUPFAM" id="SSF54211">
    <property type="entry name" value="Ribosomal protein S5 domain 2-like"/>
    <property type="match status" value="1"/>
</dbReference>
<organism evidence="9">
    <name type="scientific">freshwater metagenome</name>
    <dbReference type="NCBI Taxonomy" id="449393"/>
    <lineage>
        <taxon>unclassified sequences</taxon>
        <taxon>metagenomes</taxon>
        <taxon>ecological metagenomes</taxon>
    </lineage>
</organism>
<feature type="domain" description="GHMP kinase C-terminal" evidence="8">
    <location>
        <begin position="187"/>
        <end position="259"/>
    </location>
</feature>
<dbReference type="GO" id="GO:0005524">
    <property type="term" value="F:ATP binding"/>
    <property type="evidence" value="ECO:0007669"/>
    <property type="project" value="UniProtKB-KW"/>
</dbReference>
<dbReference type="Pfam" id="PF08544">
    <property type="entry name" value="GHMP_kinases_C"/>
    <property type="match status" value="1"/>
</dbReference>
<reference evidence="9" key="1">
    <citation type="submission" date="2020-05" db="EMBL/GenBank/DDBJ databases">
        <authorList>
            <person name="Chiriac C."/>
            <person name="Salcher M."/>
            <person name="Ghai R."/>
            <person name="Kavagutti S V."/>
        </authorList>
    </citation>
    <scope>NUCLEOTIDE SEQUENCE</scope>
</reference>
<keyword evidence="1" id="KW-0028">Amino-acid biosynthesis</keyword>